<keyword evidence="2" id="KW-0472">Membrane</keyword>
<dbReference type="Proteomes" id="UP000279236">
    <property type="component" value="Unassembled WGS sequence"/>
</dbReference>
<protein>
    <recommendedName>
        <fullName evidence="5">Transmembrane protein</fullName>
    </recommendedName>
</protein>
<evidence type="ECO:0000313" key="4">
    <source>
        <dbReference type="Proteomes" id="UP000279236"/>
    </source>
</evidence>
<evidence type="ECO:0000256" key="2">
    <source>
        <dbReference type="SAM" id="Phobius"/>
    </source>
</evidence>
<feature type="region of interest" description="Disordered" evidence="1">
    <location>
        <begin position="225"/>
        <end position="282"/>
    </location>
</feature>
<keyword evidence="4" id="KW-1185">Reference proteome</keyword>
<feature type="region of interest" description="Disordered" evidence="1">
    <location>
        <begin position="141"/>
        <end position="170"/>
    </location>
</feature>
<dbReference type="AlphaFoldDB" id="A0A427XD81"/>
<accession>A0A427XD81</accession>
<gene>
    <name evidence="3" type="ORF">EHS24_005250</name>
</gene>
<dbReference type="EMBL" id="RSCE01000020">
    <property type="protein sequence ID" value="RSH76849.1"/>
    <property type="molecule type" value="Genomic_DNA"/>
</dbReference>
<keyword evidence="2" id="KW-1133">Transmembrane helix</keyword>
<feature type="transmembrane region" description="Helical" evidence="2">
    <location>
        <begin position="12"/>
        <end position="30"/>
    </location>
</feature>
<evidence type="ECO:0000313" key="3">
    <source>
        <dbReference type="EMBL" id="RSH76849.1"/>
    </source>
</evidence>
<dbReference type="PROSITE" id="PS51257">
    <property type="entry name" value="PROKAR_LIPOPROTEIN"/>
    <property type="match status" value="1"/>
</dbReference>
<keyword evidence="2" id="KW-0812">Transmembrane</keyword>
<feature type="compositionally biased region" description="Low complexity" evidence="1">
    <location>
        <begin position="53"/>
        <end position="65"/>
    </location>
</feature>
<feature type="compositionally biased region" description="Polar residues" evidence="1">
    <location>
        <begin position="148"/>
        <end position="165"/>
    </location>
</feature>
<comment type="caution">
    <text evidence="3">The sequence shown here is derived from an EMBL/GenBank/DDBJ whole genome shotgun (WGS) entry which is preliminary data.</text>
</comment>
<dbReference type="RefSeq" id="XP_028471996.1">
    <property type="nucleotide sequence ID" value="XM_028620780.1"/>
</dbReference>
<reference evidence="3 4" key="1">
    <citation type="submission" date="2018-11" db="EMBL/GenBank/DDBJ databases">
        <title>Genome sequence of Apiotrichum porosum DSM 27194.</title>
        <authorList>
            <person name="Aliyu H."/>
            <person name="Gorte O."/>
            <person name="Ochsenreither K."/>
        </authorList>
    </citation>
    <scope>NUCLEOTIDE SEQUENCE [LARGE SCALE GENOMIC DNA]</scope>
    <source>
        <strain evidence="3 4">DSM 27194</strain>
    </source>
</reference>
<evidence type="ECO:0008006" key="5">
    <source>
        <dbReference type="Google" id="ProtNLM"/>
    </source>
</evidence>
<organism evidence="3 4">
    <name type="scientific">Apiotrichum porosum</name>
    <dbReference type="NCBI Taxonomy" id="105984"/>
    <lineage>
        <taxon>Eukaryota</taxon>
        <taxon>Fungi</taxon>
        <taxon>Dikarya</taxon>
        <taxon>Basidiomycota</taxon>
        <taxon>Agaricomycotina</taxon>
        <taxon>Tremellomycetes</taxon>
        <taxon>Trichosporonales</taxon>
        <taxon>Trichosporonaceae</taxon>
        <taxon>Apiotrichum</taxon>
    </lineage>
</organism>
<evidence type="ECO:0000256" key="1">
    <source>
        <dbReference type="SAM" id="MobiDB-lite"/>
    </source>
</evidence>
<dbReference type="GeneID" id="39589793"/>
<feature type="region of interest" description="Disordered" evidence="1">
    <location>
        <begin position="53"/>
        <end position="75"/>
    </location>
</feature>
<feature type="transmembrane region" description="Helical" evidence="2">
    <location>
        <begin position="82"/>
        <end position="100"/>
    </location>
</feature>
<proteinExistence type="predicted"/>
<name>A0A427XD81_9TREE</name>
<sequence length="282" mass="29150">MGVRHGPQDGHVAILAGILGAACVSAAPTLPANLPPPTPVFVFLRSVEETASSTSSTAAAATTSAKQGSEDDTDSTMSRVRMFVQVMIPVVIVVTICWFLPPMRRHRRRIQGPRHPSAVPNNTGDSFPTHLAYSARPGGFQPNPPAPSGQQVQQAGVHRTPSTRSLPVYQPAAGRDEVVLERTGLVAGAAGLGMTASQSTLAASTPPSPVLGTSVTAASSDEMHHPLEVQQHPLSDATPESPPLPPPGFADGASQSSVDGLPSAAVPTDQPPPYEVTALPSR</sequence>